<evidence type="ECO:0000313" key="1">
    <source>
        <dbReference type="EnsemblMetazoa" id="BGLB024608-PA"/>
    </source>
</evidence>
<evidence type="ECO:0000313" key="2">
    <source>
        <dbReference type="Proteomes" id="UP000076420"/>
    </source>
</evidence>
<dbReference type="Gene3D" id="2.120.10.80">
    <property type="entry name" value="Kelch-type beta propeller"/>
    <property type="match status" value="1"/>
</dbReference>
<dbReference type="VEuPathDB" id="VectorBase:BGLB024608"/>
<dbReference type="STRING" id="6526.A0A2C9KX95"/>
<organism evidence="1 2">
    <name type="scientific">Biomphalaria glabrata</name>
    <name type="common">Bloodfluke planorb</name>
    <name type="synonym">Freshwater snail</name>
    <dbReference type="NCBI Taxonomy" id="6526"/>
    <lineage>
        <taxon>Eukaryota</taxon>
        <taxon>Metazoa</taxon>
        <taxon>Spiralia</taxon>
        <taxon>Lophotrochozoa</taxon>
        <taxon>Mollusca</taxon>
        <taxon>Gastropoda</taxon>
        <taxon>Heterobranchia</taxon>
        <taxon>Euthyneura</taxon>
        <taxon>Panpulmonata</taxon>
        <taxon>Hygrophila</taxon>
        <taxon>Lymnaeoidea</taxon>
        <taxon>Planorbidae</taxon>
        <taxon>Biomphalaria</taxon>
    </lineage>
</organism>
<dbReference type="InterPro" id="IPR015915">
    <property type="entry name" value="Kelch-typ_b-propeller"/>
</dbReference>
<proteinExistence type="predicted"/>
<evidence type="ECO:0008006" key="3">
    <source>
        <dbReference type="Google" id="ProtNLM"/>
    </source>
</evidence>
<dbReference type="Proteomes" id="UP000076420">
    <property type="component" value="Unassembled WGS sequence"/>
</dbReference>
<reference evidence="1" key="1">
    <citation type="submission" date="2020-05" db="UniProtKB">
        <authorList>
            <consortium name="EnsemblMetazoa"/>
        </authorList>
    </citation>
    <scope>IDENTIFICATION</scope>
    <source>
        <strain evidence="1">BB02</strain>
    </source>
</reference>
<name>A0A2C9KX95_BIOGL</name>
<accession>A0A2C9KX95</accession>
<dbReference type="AlphaFoldDB" id="A0A2C9KX95"/>
<dbReference type="KEGG" id="bgt:106080158"/>
<sequence length="119" mass="13629">MYLAKLYFLFEACSSRGLAMSLRQVLEMVRRSLEYHILLSRRHDECPPSAMYRRASLYDNVMIVLGEGKDNFYAYVFKTEEWFQLPALPEDMGLGSSACSYGDDIFVAGGKNTMNALFQ</sequence>
<dbReference type="EnsemblMetazoa" id="BGLB024608-RA">
    <property type="protein sequence ID" value="BGLB024608-PA"/>
    <property type="gene ID" value="BGLB024608"/>
</dbReference>
<protein>
    <recommendedName>
        <fullName evidence="3">BACK domain-containing protein</fullName>
    </recommendedName>
</protein>
<dbReference type="SUPFAM" id="SSF117281">
    <property type="entry name" value="Kelch motif"/>
    <property type="match status" value="1"/>
</dbReference>
<dbReference type="VEuPathDB" id="VectorBase:BGLAX_037182"/>
<gene>
    <name evidence="1" type="primary">106080158</name>
</gene>